<accession>A0ABD3ZWS1</accession>
<organism evidence="2 3">
    <name type="scientific">Bacillus subtilis subsp. subtilis</name>
    <dbReference type="NCBI Taxonomy" id="135461"/>
    <lineage>
        <taxon>Bacteria</taxon>
        <taxon>Bacillati</taxon>
        <taxon>Bacillota</taxon>
        <taxon>Bacilli</taxon>
        <taxon>Bacillales</taxon>
        <taxon>Bacillaceae</taxon>
        <taxon>Bacillus</taxon>
    </lineage>
</organism>
<dbReference type="AlphaFoldDB" id="A0ABD3ZWS1"/>
<reference evidence="2 3" key="1">
    <citation type="submission" date="2014-11" db="EMBL/GenBank/DDBJ databases">
        <title>Draft Genome Sequences of Nine Bacillus subtilis Strains that Form Spores with High Heat-Resistance.</title>
        <authorList>
            <person name="Krawcyk A.O."/>
            <person name="Berendsen E.M."/>
            <person name="de Jong A."/>
            <person name="Holsappel S."/>
            <person name="Eijlander R.T."/>
            <person name="Wells-Bennik M."/>
            <person name="Kuipers O.P."/>
        </authorList>
    </citation>
    <scope>NUCLEOTIDE SEQUENCE [LARGE SCALE GENOMIC DNA]</scope>
    <source>
        <strain evidence="2 3">B4067</strain>
    </source>
</reference>
<dbReference type="Proteomes" id="UP000031970">
    <property type="component" value="Unassembled WGS sequence"/>
</dbReference>
<dbReference type="RefSeq" id="WP_041053815.1">
    <property type="nucleotide sequence ID" value="NZ_JSXS01000023.1"/>
</dbReference>
<name>A0ABD3ZWS1_BACIU</name>
<sequence>MKKVVLPLAATVALVSSSMFSLSESAGATSINTDNEEWITLEESIQSSGSILETATESPDADITKKDYTTTWTKKKLRAGKGFFQCKYSMRTQAKAKMRINKIEAKSRIYDINGSLTKSASDSNSDSDYAGVEAVGGVTGTMKGCKGSSYGNSKYERKGYKTVTHQKKYNISDLL</sequence>
<dbReference type="EMBL" id="JSXS01000023">
    <property type="protein sequence ID" value="KIL32584.1"/>
    <property type="molecule type" value="Genomic_DNA"/>
</dbReference>
<proteinExistence type="predicted"/>
<gene>
    <name evidence="2" type="ORF">B4067_3040</name>
</gene>
<evidence type="ECO:0000313" key="2">
    <source>
        <dbReference type="EMBL" id="KIL32584.1"/>
    </source>
</evidence>
<keyword evidence="1" id="KW-0732">Signal</keyword>
<protein>
    <submittedName>
        <fullName evidence="2">Uncharacterized protein</fullName>
    </submittedName>
</protein>
<comment type="caution">
    <text evidence="2">The sequence shown here is derived from an EMBL/GenBank/DDBJ whole genome shotgun (WGS) entry which is preliminary data.</text>
</comment>
<feature type="signal peptide" evidence="1">
    <location>
        <begin position="1"/>
        <end position="28"/>
    </location>
</feature>
<evidence type="ECO:0000313" key="3">
    <source>
        <dbReference type="Proteomes" id="UP000031970"/>
    </source>
</evidence>
<feature type="chain" id="PRO_5044893823" evidence="1">
    <location>
        <begin position="29"/>
        <end position="175"/>
    </location>
</feature>
<evidence type="ECO:0000256" key="1">
    <source>
        <dbReference type="SAM" id="SignalP"/>
    </source>
</evidence>